<evidence type="ECO:0000313" key="2">
    <source>
        <dbReference type="Proteomes" id="UP001485043"/>
    </source>
</evidence>
<evidence type="ECO:0000313" key="1">
    <source>
        <dbReference type="EMBL" id="KAK9849378.1"/>
    </source>
</evidence>
<name>A0AAW1SMR9_9CHLO</name>
<comment type="caution">
    <text evidence="1">The sequence shown here is derived from an EMBL/GenBank/DDBJ whole genome shotgun (WGS) entry which is preliminary data.</text>
</comment>
<dbReference type="AlphaFoldDB" id="A0AAW1SMR9"/>
<gene>
    <name evidence="1" type="ORF">WJX84_004380</name>
</gene>
<sequence length="115" mass="12357">MLPLSLAPCQADQTPRLDQNKFGVAASLNCACATPGRAVLARSSLASPKNFRICFCDPDRCSYLWQSGGRTTVCIGDKPGPALKRTGRIMMQYGATFGFVGLAFTAVDCFTETVR</sequence>
<keyword evidence="2" id="KW-1185">Reference proteome</keyword>
<reference evidence="1 2" key="1">
    <citation type="journal article" date="2024" name="Nat. Commun.">
        <title>Phylogenomics reveals the evolutionary origins of lichenization in chlorophyte algae.</title>
        <authorList>
            <person name="Puginier C."/>
            <person name="Libourel C."/>
            <person name="Otte J."/>
            <person name="Skaloud P."/>
            <person name="Haon M."/>
            <person name="Grisel S."/>
            <person name="Petersen M."/>
            <person name="Berrin J.G."/>
            <person name="Delaux P.M."/>
            <person name="Dal Grande F."/>
            <person name="Keller J."/>
        </authorList>
    </citation>
    <scope>NUCLEOTIDE SEQUENCE [LARGE SCALE GENOMIC DNA]</scope>
    <source>
        <strain evidence="1 2">SAG 2523</strain>
    </source>
</reference>
<feature type="non-terminal residue" evidence="1">
    <location>
        <position position="115"/>
    </location>
</feature>
<accession>A0AAW1SMR9</accession>
<dbReference type="Proteomes" id="UP001485043">
    <property type="component" value="Unassembled WGS sequence"/>
</dbReference>
<protein>
    <submittedName>
        <fullName evidence="1">Uncharacterized protein</fullName>
    </submittedName>
</protein>
<organism evidence="1 2">
    <name type="scientific">Apatococcus fuscideae</name>
    <dbReference type="NCBI Taxonomy" id="2026836"/>
    <lineage>
        <taxon>Eukaryota</taxon>
        <taxon>Viridiplantae</taxon>
        <taxon>Chlorophyta</taxon>
        <taxon>core chlorophytes</taxon>
        <taxon>Trebouxiophyceae</taxon>
        <taxon>Chlorellales</taxon>
        <taxon>Chlorellaceae</taxon>
        <taxon>Apatococcus</taxon>
    </lineage>
</organism>
<dbReference type="EMBL" id="JALJOV010001345">
    <property type="protein sequence ID" value="KAK9849378.1"/>
    <property type="molecule type" value="Genomic_DNA"/>
</dbReference>
<proteinExistence type="predicted"/>